<evidence type="ECO:0000313" key="2">
    <source>
        <dbReference type="Proteomes" id="UP000006038"/>
    </source>
</evidence>
<dbReference type="AlphaFoldDB" id="J3MCP1"/>
<dbReference type="Gramene" id="OB06G17850.1">
    <property type="protein sequence ID" value="OB06G17850.1"/>
    <property type="gene ID" value="OB06G17850"/>
</dbReference>
<protein>
    <submittedName>
        <fullName evidence="1">Uncharacterized protein</fullName>
    </submittedName>
</protein>
<accession>J3MCP1</accession>
<dbReference type="Proteomes" id="UP000006038">
    <property type="component" value="Chromosome 6"/>
</dbReference>
<proteinExistence type="predicted"/>
<name>J3MCP1_ORYBR</name>
<dbReference type="HOGENOM" id="CLU_2691699_0_0_1"/>
<keyword evidence="2" id="KW-1185">Reference proteome</keyword>
<dbReference type="EnsemblPlants" id="OB06G17850.1">
    <property type="protein sequence ID" value="OB06G17850.1"/>
    <property type="gene ID" value="OB06G17850"/>
</dbReference>
<reference evidence="1" key="2">
    <citation type="submission" date="2013-04" db="UniProtKB">
        <authorList>
            <consortium name="EnsemblPlants"/>
        </authorList>
    </citation>
    <scope>IDENTIFICATION</scope>
</reference>
<evidence type="ECO:0000313" key="1">
    <source>
        <dbReference type="EnsemblPlants" id="OB06G17850.1"/>
    </source>
</evidence>
<organism evidence="1">
    <name type="scientific">Oryza brachyantha</name>
    <name type="common">malo sina</name>
    <dbReference type="NCBI Taxonomy" id="4533"/>
    <lineage>
        <taxon>Eukaryota</taxon>
        <taxon>Viridiplantae</taxon>
        <taxon>Streptophyta</taxon>
        <taxon>Embryophyta</taxon>
        <taxon>Tracheophyta</taxon>
        <taxon>Spermatophyta</taxon>
        <taxon>Magnoliopsida</taxon>
        <taxon>Liliopsida</taxon>
        <taxon>Poales</taxon>
        <taxon>Poaceae</taxon>
        <taxon>BOP clade</taxon>
        <taxon>Oryzoideae</taxon>
        <taxon>Oryzeae</taxon>
        <taxon>Oryzinae</taxon>
        <taxon>Oryza</taxon>
    </lineage>
</organism>
<reference evidence="1" key="1">
    <citation type="journal article" date="2013" name="Nat. Commun.">
        <title>Whole-genome sequencing of Oryza brachyantha reveals mechanisms underlying Oryza genome evolution.</title>
        <authorList>
            <person name="Chen J."/>
            <person name="Huang Q."/>
            <person name="Gao D."/>
            <person name="Wang J."/>
            <person name="Lang Y."/>
            <person name="Liu T."/>
            <person name="Li B."/>
            <person name="Bai Z."/>
            <person name="Luis Goicoechea J."/>
            <person name="Liang C."/>
            <person name="Chen C."/>
            <person name="Zhang W."/>
            <person name="Sun S."/>
            <person name="Liao Y."/>
            <person name="Zhang X."/>
            <person name="Yang L."/>
            <person name="Song C."/>
            <person name="Wang M."/>
            <person name="Shi J."/>
            <person name="Liu G."/>
            <person name="Liu J."/>
            <person name="Zhou H."/>
            <person name="Zhou W."/>
            <person name="Yu Q."/>
            <person name="An N."/>
            <person name="Chen Y."/>
            <person name="Cai Q."/>
            <person name="Wang B."/>
            <person name="Liu B."/>
            <person name="Min J."/>
            <person name="Huang Y."/>
            <person name="Wu H."/>
            <person name="Li Z."/>
            <person name="Zhang Y."/>
            <person name="Yin Y."/>
            <person name="Song W."/>
            <person name="Jiang J."/>
            <person name="Jackson S.A."/>
            <person name="Wing R.A."/>
            <person name="Wang J."/>
            <person name="Chen M."/>
        </authorList>
    </citation>
    <scope>NUCLEOTIDE SEQUENCE [LARGE SCALE GENOMIC DNA]</scope>
    <source>
        <strain evidence="1">cv. IRGC 101232</strain>
    </source>
</reference>
<sequence length="74" mass="8156">MQSTIQEASASTVRESWEVAVLRFEPDELSEERQRLVGGAHGNGACKGADDRDEPKYDIEYGHSFTDPLAQGCL</sequence>